<keyword evidence="1" id="KW-1133">Transmembrane helix</keyword>
<keyword evidence="1" id="KW-0472">Membrane</keyword>
<feature type="transmembrane region" description="Helical" evidence="1">
    <location>
        <begin position="12"/>
        <end position="33"/>
    </location>
</feature>
<evidence type="ECO:0000313" key="2">
    <source>
        <dbReference type="EnsemblPlants" id="Kaladp0079s0122.1.v1.1.CDS.1"/>
    </source>
</evidence>
<accession>A0A7N0URS0</accession>
<name>A0A7N0URS0_KALFE</name>
<evidence type="ECO:0008006" key="4">
    <source>
        <dbReference type="Google" id="ProtNLM"/>
    </source>
</evidence>
<proteinExistence type="predicted"/>
<protein>
    <recommendedName>
        <fullName evidence="4">Late embryogenesis abundant protein LEA-2 subgroup domain-containing protein</fullName>
    </recommendedName>
</protein>
<dbReference type="Proteomes" id="UP000594263">
    <property type="component" value="Unplaced"/>
</dbReference>
<dbReference type="Gramene" id="Kaladp0079s0122.1.v1.1">
    <property type="protein sequence ID" value="Kaladp0079s0122.1.v1.1.CDS.1"/>
    <property type="gene ID" value="Kaladp0079s0122.v1.1"/>
</dbReference>
<dbReference type="OMA" id="QRRSECM"/>
<reference evidence="2" key="1">
    <citation type="submission" date="2021-01" db="UniProtKB">
        <authorList>
            <consortium name="EnsemblPlants"/>
        </authorList>
    </citation>
    <scope>IDENTIFICATION</scope>
</reference>
<dbReference type="AlphaFoldDB" id="A0A7N0URS0"/>
<organism evidence="2 3">
    <name type="scientific">Kalanchoe fedtschenkoi</name>
    <name type="common">Lavender scallops</name>
    <name type="synonym">South American air plant</name>
    <dbReference type="NCBI Taxonomy" id="63787"/>
    <lineage>
        <taxon>Eukaryota</taxon>
        <taxon>Viridiplantae</taxon>
        <taxon>Streptophyta</taxon>
        <taxon>Embryophyta</taxon>
        <taxon>Tracheophyta</taxon>
        <taxon>Spermatophyta</taxon>
        <taxon>Magnoliopsida</taxon>
        <taxon>eudicotyledons</taxon>
        <taxon>Gunneridae</taxon>
        <taxon>Pentapetalae</taxon>
        <taxon>Saxifragales</taxon>
        <taxon>Crassulaceae</taxon>
        <taxon>Kalanchoe</taxon>
    </lineage>
</organism>
<evidence type="ECO:0000313" key="3">
    <source>
        <dbReference type="Proteomes" id="UP000594263"/>
    </source>
</evidence>
<dbReference type="EnsemblPlants" id="Kaladp0079s0122.1.v1.1">
    <property type="protein sequence ID" value="Kaladp0079s0122.1.v1.1.CDS.1"/>
    <property type="gene ID" value="Kaladp0079s0122.v1.1"/>
</dbReference>
<keyword evidence="1" id="KW-0812">Transmembrane</keyword>
<sequence>MPPPRNPGNECCRYCCSTILTAGFTWLTAWIILVTAHAPRLSILFLQVPPLNISSTTSGRNATLLTFHLKLDNPNLGLGIHYRNLTTSFHYPPNRSSAIADVISSQGSTRGITRRLSRPGAERLEVSTGQRWQQPGCLTEQRRSECM</sequence>
<evidence type="ECO:0000256" key="1">
    <source>
        <dbReference type="SAM" id="Phobius"/>
    </source>
</evidence>
<keyword evidence="3" id="KW-1185">Reference proteome</keyword>